<reference evidence="1" key="1">
    <citation type="journal article" date="2019" name="Sci. Rep.">
        <title>Draft genome of Tanacetum cinerariifolium, the natural source of mosquito coil.</title>
        <authorList>
            <person name="Yamashiro T."/>
            <person name="Shiraishi A."/>
            <person name="Satake H."/>
            <person name="Nakayama K."/>
        </authorList>
    </citation>
    <scope>NUCLEOTIDE SEQUENCE</scope>
</reference>
<dbReference type="EMBL" id="BKCJ010003044">
    <property type="protein sequence ID" value="GEU52633.1"/>
    <property type="molecule type" value="Genomic_DNA"/>
</dbReference>
<name>A0A6L2KST9_TANCI</name>
<organism evidence="1">
    <name type="scientific">Tanacetum cinerariifolium</name>
    <name type="common">Dalmatian daisy</name>
    <name type="synonym">Chrysanthemum cinerariifolium</name>
    <dbReference type="NCBI Taxonomy" id="118510"/>
    <lineage>
        <taxon>Eukaryota</taxon>
        <taxon>Viridiplantae</taxon>
        <taxon>Streptophyta</taxon>
        <taxon>Embryophyta</taxon>
        <taxon>Tracheophyta</taxon>
        <taxon>Spermatophyta</taxon>
        <taxon>Magnoliopsida</taxon>
        <taxon>eudicotyledons</taxon>
        <taxon>Gunneridae</taxon>
        <taxon>Pentapetalae</taxon>
        <taxon>asterids</taxon>
        <taxon>campanulids</taxon>
        <taxon>Asterales</taxon>
        <taxon>Asteraceae</taxon>
        <taxon>Asteroideae</taxon>
        <taxon>Anthemideae</taxon>
        <taxon>Anthemidinae</taxon>
        <taxon>Tanacetum</taxon>
    </lineage>
</organism>
<dbReference type="AlphaFoldDB" id="A0A6L2KST9"/>
<protein>
    <submittedName>
        <fullName evidence="1">Uncharacterized protein</fullName>
    </submittedName>
</protein>
<evidence type="ECO:0000313" key="1">
    <source>
        <dbReference type="EMBL" id="GEU52633.1"/>
    </source>
</evidence>
<comment type="caution">
    <text evidence="1">The sequence shown here is derived from an EMBL/GenBank/DDBJ whole genome shotgun (WGS) entry which is preliminary data.</text>
</comment>
<accession>A0A6L2KST9</accession>
<gene>
    <name evidence="1" type="ORF">Tci_024611</name>
</gene>
<sequence>MKTNKRCHPHIFFERLMRIKHYRYMHYKEKENMEFSSATFVAGEESLNDKNGSYVAPILVDFLVKEFRPFPQRHVAGDNVIKV</sequence>
<proteinExistence type="predicted"/>